<dbReference type="HAMAP" id="MF_00095">
    <property type="entry name" value="SfsA"/>
    <property type="match status" value="1"/>
</dbReference>
<feature type="domain" description="Sugar fermentation stimulation protein C-terminal" evidence="2">
    <location>
        <begin position="85"/>
        <end position="222"/>
    </location>
</feature>
<dbReference type="CDD" id="cd22359">
    <property type="entry name" value="SfsA-like_bacterial"/>
    <property type="match status" value="1"/>
</dbReference>
<dbReference type="OrthoDB" id="9802365at2"/>
<dbReference type="GO" id="GO:0003677">
    <property type="term" value="F:DNA binding"/>
    <property type="evidence" value="ECO:0007669"/>
    <property type="project" value="InterPro"/>
</dbReference>
<comment type="caution">
    <text evidence="4">The sequence shown here is derived from an EMBL/GenBank/DDBJ whole genome shotgun (WGS) entry which is preliminary data.</text>
</comment>
<evidence type="ECO:0000313" key="4">
    <source>
        <dbReference type="EMBL" id="TKB51488.1"/>
    </source>
</evidence>
<dbReference type="PANTHER" id="PTHR30545">
    <property type="entry name" value="SUGAR FERMENTATION STIMULATION PROTEIN A"/>
    <property type="match status" value="1"/>
</dbReference>
<gene>
    <name evidence="1 4" type="primary">sfsA</name>
    <name evidence="4" type="ORF">FCL40_02735</name>
</gene>
<reference evidence="4 5" key="1">
    <citation type="submission" date="2019-04" db="EMBL/GenBank/DDBJ databases">
        <authorList>
            <person name="Hwang J.C."/>
        </authorList>
    </citation>
    <scope>NUCLEOTIDE SEQUENCE [LARGE SCALE GENOMIC DNA]</scope>
    <source>
        <strain evidence="4 5">IMCC35001</strain>
    </source>
</reference>
<protein>
    <recommendedName>
        <fullName evidence="1">Sugar fermentation stimulation protein homolog</fullName>
    </recommendedName>
</protein>
<organism evidence="4 5">
    <name type="scientific">Ferrimonas sediminicola</name>
    <dbReference type="NCBI Taxonomy" id="2569538"/>
    <lineage>
        <taxon>Bacteria</taxon>
        <taxon>Pseudomonadati</taxon>
        <taxon>Pseudomonadota</taxon>
        <taxon>Gammaproteobacteria</taxon>
        <taxon>Alteromonadales</taxon>
        <taxon>Ferrimonadaceae</taxon>
        <taxon>Ferrimonas</taxon>
    </lineage>
</organism>
<dbReference type="InterPro" id="IPR041465">
    <property type="entry name" value="SfsA_N"/>
</dbReference>
<dbReference type="Proteomes" id="UP000305674">
    <property type="component" value="Unassembled WGS sequence"/>
</dbReference>
<dbReference type="Gene3D" id="3.40.1350.60">
    <property type="match status" value="1"/>
</dbReference>
<accession>A0A4U1BMZ2</accession>
<dbReference type="Gene3D" id="2.40.50.580">
    <property type="match status" value="1"/>
</dbReference>
<evidence type="ECO:0000256" key="1">
    <source>
        <dbReference type="HAMAP-Rule" id="MF_00095"/>
    </source>
</evidence>
<proteinExistence type="inferred from homology"/>
<dbReference type="Pfam" id="PF17746">
    <property type="entry name" value="SfsA_N"/>
    <property type="match status" value="1"/>
</dbReference>
<feature type="domain" description="SfsA N-terminal OB" evidence="3">
    <location>
        <begin position="13"/>
        <end position="80"/>
    </location>
</feature>
<dbReference type="InterPro" id="IPR040452">
    <property type="entry name" value="SfsA_C"/>
</dbReference>
<dbReference type="PANTHER" id="PTHR30545:SF2">
    <property type="entry name" value="SUGAR FERMENTATION STIMULATION PROTEIN A"/>
    <property type="match status" value="1"/>
</dbReference>
<comment type="similarity">
    <text evidence="1">Belongs to the SfsA family.</text>
</comment>
<evidence type="ECO:0000313" key="5">
    <source>
        <dbReference type="Proteomes" id="UP000305674"/>
    </source>
</evidence>
<dbReference type="AlphaFoldDB" id="A0A4U1BMZ2"/>
<dbReference type="FunFam" id="2.40.50.580:FF:000001">
    <property type="entry name" value="Sugar fermentation stimulation protein A"/>
    <property type="match status" value="1"/>
</dbReference>
<dbReference type="RefSeq" id="WP_136851096.1">
    <property type="nucleotide sequence ID" value="NZ_SWCI01000001.1"/>
</dbReference>
<dbReference type="InterPro" id="IPR005224">
    <property type="entry name" value="SfsA"/>
</dbReference>
<dbReference type="EMBL" id="SWCI01000001">
    <property type="protein sequence ID" value="TKB51488.1"/>
    <property type="molecule type" value="Genomic_DNA"/>
</dbReference>
<name>A0A4U1BMZ2_9GAMM</name>
<evidence type="ECO:0000259" key="3">
    <source>
        <dbReference type="Pfam" id="PF17746"/>
    </source>
</evidence>
<dbReference type="Pfam" id="PF03749">
    <property type="entry name" value="SfsA"/>
    <property type="match status" value="1"/>
</dbReference>
<dbReference type="NCBIfam" id="TIGR00230">
    <property type="entry name" value="sfsA"/>
    <property type="match status" value="1"/>
</dbReference>
<dbReference type="FunFam" id="3.40.1350.60:FF:000001">
    <property type="entry name" value="Sugar fermentation stimulation protein A"/>
    <property type="match status" value="1"/>
</dbReference>
<evidence type="ECO:0000259" key="2">
    <source>
        <dbReference type="Pfam" id="PF03749"/>
    </source>
</evidence>
<keyword evidence="5" id="KW-1185">Reference proteome</keyword>
<sequence>MKFTSPLKSATLIRRYKRFLADVELEDGSVFTLHCANTGAMTGCATPGDTVWYSTSDNPKRKYPCSWELTQTAAGHFIGINTANANTLAQEAVERGILAELDGYGSLRREVRYGVENSRIDLLLEDKRKPACYIEVKSCTLLHQGLGYFPDAVTARGQKHLRELMAMLDQGHRAALLFLVQHTGIDQVSPADHIDSAYAALCREAAGRGVEFYAVGTEISPDGITVMRPLPVHLTL</sequence>